<evidence type="ECO:0000313" key="2">
    <source>
        <dbReference type="Proteomes" id="UP000824881"/>
    </source>
</evidence>
<gene>
    <name evidence="1" type="ORF">CCMSSC00406_0002306</name>
</gene>
<name>A0ACB7J1X8_PLECO</name>
<protein>
    <submittedName>
        <fullName evidence="1">Uncharacterized protein</fullName>
    </submittedName>
</protein>
<keyword evidence="2" id="KW-1185">Reference proteome</keyword>
<reference evidence="1 2" key="1">
    <citation type="journal article" date="2021" name="Appl. Environ. Microbiol.">
        <title>Genetic linkage and physical mapping for an oyster mushroom Pleurotus cornucopiae and QTL analysis for the trait cap color.</title>
        <authorList>
            <person name="Zhang Y."/>
            <person name="Gao W."/>
            <person name="Sonnenberg A."/>
            <person name="Chen Q."/>
            <person name="Zhang J."/>
            <person name="Huang C."/>
        </authorList>
    </citation>
    <scope>NUCLEOTIDE SEQUENCE [LARGE SCALE GENOMIC DNA]</scope>
    <source>
        <strain evidence="1">CCMSSC00406</strain>
    </source>
</reference>
<organism evidence="1 2">
    <name type="scientific">Pleurotus cornucopiae</name>
    <name type="common">Cornucopia mushroom</name>
    <dbReference type="NCBI Taxonomy" id="5321"/>
    <lineage>
        <taxon>Eukaryota</taxon>
        <taxon>Fungi</taxon>
        <taxon>Dikarya</taxon>
        <taxon>Basidiomycota</taxon>
        <taxon>Agaricomycotina</taxon>
        <taxon>Agaricomycetes</taxon>
        <taxon>Agaricomycetidae</taxon>
        <taxon>Agaricales</taxon>
        <taxon>Pleurotineae</taxon>
        <taxon>Pleurotaceae</taxon>
        <taxon>Pleurotus</taxon>
    </lineage>
</organism>
<accession>A0ACB7J1X8</accession>
<comment type="caution">
    <text evidence="1">The sequence shown here is derived from an EMBL/GenBank/DDBJ whole genome shotgun (WGS) entry which is preliminary data.</text>
</comment>
<evidence type="ECO:0000313" key="1">
    <source>
        <dbReference type="EMBL" id="KAG9224543.1"/>
    </source>
</evidence>
<sequence length="428" mass="46958">MVSRMAFILLSLLGATLAQRDPSRLNNFGALSPYHTAPAKGGTKVSLPSDCKVDQIMHLGRHGARYPEHESDGIKAMVAAVARAKDYIASADLPEELQFLKNGYVSDLGVGDLVEAGRQQLFAHGKSFRAKYPTFKVDKLQCSGVKRVVESTDYFGRGYFGDAWAADSSAMISIIPADSSTVSHITPWHVCKDLSFDTTDKVSAEWGSVYLPPITKRLNSLVPGLNFTTDDTLAAFQACGYDYAAHGSSPWCDVFTDEEIERFEYNADISMNAIWGSRLPNNGGAVMGSIYTNTLIDRFSAQDSQPAYVEFGHDVTISLALTAMGLTKDIPQLSTSQIITNRKYRSSQQTPFAAQMVFEKFSCSSSFSGPQIRLVLNEVPFPLETCIKSWKDVEYGSCSFDNFVQANSFSRSVKYGDAAWKRACGEVV</sequence>
<dbReference type="Proteomes" id="UP000824881">
    <property type="component" value="Unassembled WGS sequence"/>
</dbReference>
<proteinExistence type="predicted"/>
<dbReference type="EMBL" id="WQMT02000003">
    <property type="protein sequence ID" value="KAG9224543.1"/>
    <property type="molecule type" value="Genomic_DNA"/>
</dbReference>